<gene>
    <name evidence="8" type="ORF">M409DRAFT_67672</name>
</gene>
<evidence type="ECO:0000256" key="1">
    <source>
        <dbReference type="ARBA" id="ARBA00001971"/>
    </source>
</evidence>
<dbReference type="InterPro" id="IPR050121">
    <property type="entry name" value="Cytochrome_P450_monoxygenase"/>
</dbReference>
<dbReference type="PANTHER" id="PTHR24305:SF210">
    <property type="entry name" value="CYTOCHROME P450 MONOOXYGENASE ASQL-RELATED"/>
    <property type="match status" value="1"/>
</dbReference>
<dbReference type="InterPro" id="IPR002401">
    <property type="entry name" value="Cyt_P450_E_grp-I"/>
</dbReference>
<keyword evidence="3 6" id="KW-0349">Heme</keyword>
<evidence type="ECO:0000313" key="9">
    <source>
        <dbReference type="Proteomes" id="UP000799537"/>
    </source>
</evidence>
<accession>A0A6A6CD80</accession>
<sequence length="449" mass="51140">MYTLPGTVALITISAVVFYITSVLKTAFFGPLSHFPGPRHRALSKLPGIYTSIMGLEAVTRVALHERKQDDRPYKDPMFYVVGVNGCPDLSSADFGTHTKQRKILSQSFSDRSLRDLELIIRSWAEKMASKLSDKARTPIDMMTYLNCTTFDIMGDLTFGEDLKMLETGELSPWVRTIFGGFKAGSFWRGIRQLSVFTDWIVRKFLFESRKVRLMQRENFQYCSTRMDARLARTPYHPDLWSRISETEGGEGLSRDEYRSNSVLFMIAETNTSSETTATALCRMTYLLHLSKHGGILNDLKAEMHAVIQESLRIYPPVPPSTLPRKTQSGGVSICGHFVPGDVVVGVHPLATFHSPRHFKDPQEFHPERWLNDAKYQNDHLDAVEPFSVGPQNCLGKSLAYHEMRFLLASLILNFDIELINPAETWLDQRTHILWEKKPLMCKLRQVKG</sequence>
<dbReference type="Proteomes" id="UP000799537">
    <property type="component" value="Unassembled WGS sequence"/>
</dbReference>
<keyword evidence="5 6" id="KW-0408">Iron</keyword>
<reference evidence="8" key="1">
    <citation type="journal article" date="2020" name="Stud. Mycol.">
        <title>101 Dothideomycetes genomes: a test case for predicting lifestyles and emergence of pathogens.</title>
        <authorList>
            <person name="Haridas S."/>
            <person name="Albert R."/>
            <person name="Binder M."/>
            <person name="Bloem J."/>
            <person name="Labutti K."/>
            <person name="Salamov A."/>
            <person name="Andreopoulos B."/>
            <person name="Baker S."/>
            <person name="Barry K."/>
            <person name="Bills G."/>
            <person name="Bluhm B."/>
            <person name="Cannon C."/>
            <person name="Castanera R."/>
            <person name="Culley D."/>
            <person name="Daum C."/>
            <person name="Ezra D."/>
            <person name="Gonzalez J."/>
            <person name="Henrissat B."/>
            <person name="Kuo A."/>
            <person name="Liang C."/>
            <person name="Lipzen A."/>
            <person name="Lutzoni F."/>
            <person name="Magnuson J."/>
            <person name="Mondo S."/>
            <person name="Nolan M."/>
            <person name="Ohm R."/>
            <person name="Pangilinan J."/>
            <person name="Park H.-J."/>
            <person name="Ramirez L."/>
            <person name="Alfaro M."/>
            <person name="Sun H."/>
            <person name="Tritt A."/>
            <person name="Yoshinaga Y."/>
            <person name="Zwiers L.-H."/>
            <person name="Turgeon B."/>
            <person name="Goodwin S."/>
            <person name="Spatafora J."/>
            <person name="Crous P."/>
            <person name="Grigoriev I."/>
        </authorList>
    </citation>
    <scope>NUCLEOTIDE SEQUENCE</scope>
    <source>
        <strain evidence="8">ATCC 36951</strain>
    </source>
</reference>
<comment type="cofactor">
    <cofactor evidence="1 6">
        <name>heme</name>
        <dbReference type="ChEBI" id="CHEBI:30413"/>
    </cofactor>
</comment>
<protein>
    <recommendedName>
        <fullName evidence="10">Cytochrome P450</fullName>
    </recommendedName>
</protein>
<keyword evidence="7" id="KW-0812">Transmembrane</keyword>
<feature type="binding site" description="axial binding residue" evidence="6">
    <location>
        <position position="394"/>
    </location>
    <ligand>
        <name>heme</name>
        <dbReference type="ChEBI" id="CHEBI:30413"/>
    </ligand>
    <ligandPart>
        <name>Fe</name>
        <dbReference type="ChEBI" id="CHEBI:18248"/>
    </ligandPart>
</feature>
<dbReference type="CDD" id="cd11058">
    <property type="entry name" value="CYP60B-like"/>
    <property type="match status" value="1"/>
</dbReference>
<dbReference type="PRINTS" id="PR00463">
    <property type="entry name" value="EP450I"/>
</dbReference>
<evidence type="ECO:0000256" key="7">
    <source>
        <dbReference type="SAM" id="Phobius"/>
    </source>
</evidence>
<evidence type="ECO:0008006" key="10">
    <source>
        <dbReference type="Google" id="ProtNLM"/>
    </source>
</evidence>
<dbReference type="EMBL" id="ML993602">
    <property type="protein sequence ID" value="KAF2165001.1"/>
    <property type="molecule type" value="Genomic_DNA"/>
</dbReference>
<dbReference type="GO" id="GO:0005506">
    <property type="term" value="F:iron ion binding"/>
    <property type="evidence" value="ECO:0007669"/>
    <property type="project" value="InterPro"/>
</dbReference>
<dbReference type="GO" id="GO:0004497">
    <property type="term" value="F:monooxygenase activity"/>
    <property type="evidence" value="ECO:0007669"/>
    <property type="project" value="InterPro"/>
</dbReference>
<dbReference type="InterPro" id="IPR036396">
    <property type="entry name" value="Cyt_P450_sf"/>
</dbReference>
<dbReference type="InterPro" id="IPR001128">
    <property type="entry name" value="Cyt_P450"/>
</dbReference>
<evidence type="ECO:0000256" key="3">
    <source>
        <dbReference type="ARBA" id="ARBA00022617"/>
    </source>
</evidence>
<feature type="transmembrane region" description="Helical" evidence="7">
    <location>
        <begin position="6"/>
        <end position="24"/>
    </location>
</feature>
<dbReference type="PANTHER" id="PTHR24305">
    <property type="entry name" value="CYTOCHROME P450"/>
    <property type="match status" value="1"/>
</dbReference>
<dbReference type="SUPFAM" id="SSF48264">
    <property type="entry name" value="Cytochrome P450"/>
    <property type="match status" value="1"/>
</dbReference>
<keyword evidence="7" id="KW-1133">Transmembrane helix</keyword>
<dbReference type="OrthoDB" id="1470350at2759"/>
<evidence type="ECO:0000256" key="6">
    <source>
        <dbReference type="PIRSR" id="PIRSR602401-1"/>
    </source>
</evidence>
<dbReference type="PRINTS" id="PR00385">
    <property type="entry name" value="P450"/>
</dbReference>
<name>A0A6A6CD80_ZASCE</name>
<evidence type="ECO:0000256" key="4">
    <source>
        <dbReference type="ARBA" id="ARBA00022723"/>
    </source>
</evidence>
<dbReference type="Gene3D" id="1.10.630.10">
    <property type="entry name" value="Cytochrome P450"/>
    <property type="match status" value="1"/>
</dbReference>
<keyword evidence="7" id="KW-0472">Membrane</keyword>
<keyword evidence="4 6" id="KW-0479">Metal-binding</keyword>
<evidence type="ECO:0000256" key="5">
    <source>
        <dbReference type="ARBA" id="ARBA00023004"/>
    </source>
</evidence>
<proteinExistence type="inferred from homology"/>
<dbReference type="RefSeq" id="XP_033665890.1">
    <property type="nucleotide sequence ID" value="XM_033817505.1"/>
</dbReference>
<evidence type="ECO:0000313" key="8">
    <source>
        <dbReference type="EMBL" id="KAF2165001.1"/>
    </source>
</evidence>
<evidence type="ECO:0000256" key="2">
    <source>
        <dbReference type="ARBA" id="ARBA00010617"/>
    </source>
</evidence>
<dbReference type="GeneID" id="54570777"/>
<dbReference type="GO" id="GO:0020037">
    <property type="term" value="F:heme binding"/>
    <property type="evidence" value="ECO:0007669"/>
    <property type="project" value="InterPro"/>
</dbReference>
<keyword evidence="9" id="KW-1185">Reference proteome</keyword>
<dbReference type="AlphaFoldDB" id="A0A6A6CD80"/>
<organism evidence="8 9">
    <name type="scientific">Zasmidium cellare ATCC 36951</name>
    <dbReference type="NCBI Taxonomy" id="1080233"/>
    <lineage>
        <taxon>Eukaryota</taxon>
        <taxon>Fungi</taxon>
        <taxon>Dikarya</taxon>
        <taxon>Ascomycota</taxon>
        <taxon>Pezizomycotina</taxon>
        <taxon>Dothideomycetes</taxon>
        <taxon>Dothideomycetidae</taxon>
        <taxon>Mycosphaerellales</taxon>
        <taxon>Mycosphaerellaceae</taxon>
        <taxon>Zasmidium</taxon>
    </lineage>
</organism>
<dbReference type="Pfam" id="PF00067">
    <property type="entry name" value="p450"/>
    <property type="match status" value="2"/>
</dbReference>
<comment type="similarity">
    <text evidence="2">Belongs to the cytochrome P450 family.</text>
</comment>
<dbReference type="GO" id="GO:0016705">
    <property type="term" value="F:oxidoreductase activity, acting on paired donors, with incorporation or reduction of molecular oxygen"/>
    <property type="evidence" value="ECO:0007669"/>
    <property type="project" value="InterPro"/>
</dbReference>